<name>A0A9P7A175_9AGAM</name>
<keyword evidence="3" id="KW-1185">Reference proteome</keyword>
<dbReference type="AlphaFoldDB" id="A0A9P7A175"/>
<feature type="compositionally biased region" description="Basic and acidic residues" evidence="1">
    <location>
        <begin position="50"/>
        <end position="63"/>
    </location>
</feature>
<evidence type="ECO:0000313" key="2">
    <source>
        <dbReference type="EMBL" id="KAG1780473.1"/>
    </source>
</evidence>
<feature type="region of interest" description="Disordered" evidence="1">
    <location>
        <begin position="32"/>
        <end position="77"/>
    </location>
</feature>
<gene>
    <name evidence="2" type="ORF">EV702DRAFT_1266419</name>
</gene>
<reference evidence="2" key="1">
    <citation type="journal article" date="2020" name="New Phytol.">
        <title>Comparative genomics reveals dynamic genome evolution in host specialist ectomycorrhizal fungi.</title>
        <authorList>
            <person name="Lofgren L.A."/>
            <person name="Nguyen N.H."/>
            <person name="Vilgalys R."/>
            <person name="Ruytinx J."/>
            <person name="Liao H.L."/>
            <person name="Branco S."/>
            <person name="Kuo A."/>
            <person name="LaButti K."/>
            <person name="Lipzen A."/>
            <person name="Andreopoulos W."/>
            <person name="Pangilinan J."/>
            <person name="Riley R."/>
            <person name="Hundley H."/>
            <person name="Na H."/>
            <person name="Barry K."/>
            <person name="Grigoriev I.V."/>
            <person name="Stajich J.E."/>
            <person name="Kennedy P.G."/>
        </authorList>
    </citation>
    <scope>NUCLEOTIDE SEQUENCE</scope>
    <source>
        <strain evidence="2">DOB743</strain>
    </source>
</reference>
<accession>A0A9P7A175</accession>
<evidence type="ECO:0000313" key="3">
    <source>
        <dbReference type="Proteomes" id="UP000714275"/>
    </source>
</evidence>
<protein>
    <submittedName>
        <fullName evidence="2">Uncharacterized protein</fullName>
    </submittedName>
</protein>
<dbReference type="EMBL" id="JABBWD010000008">
    <property type="protein sequence ID" value="KAG1780473.1"/>
    <property type="molecule type" value="Genomic_DNA"/>
</dbReference>
<sequence length="111" mass="12228">MQPAPTSTPPTLITARLGNLFPWRCDHPGPPVVDVPFAQGKEGNAAEGPKNVDDDLIRDEDYHGPPTPDPNLQQQQQAVAVQAHRHSYYALEAELIVSIDNVYILRVIVHS</sequence>
<dbReference type="OrthoDB" id="2689922at2759"/>
<proteinExistence type="predicted"/>
<organism evidence="2 3">
    <name type="scientific">Suillus placidus</name>
    <dbReference type="NCBI Taxonomy" id="48579"/>
    <lineage>
        <taxon>Eukaryota</taxon>
        <taxon>Fungi</taxon>
        <taxon>Dikarya</taxon>
        <taxon>Basidiomycota</taxon>
        <taxon>Agaricomycotina</taxon>
        <taxon>Agaricomycetes</taxon>
        <taxon>Agaricomycetidae</taxon>
        <taxon>Boletales</taxon>
        <taxon>Suillineae</taxon>
        <taxon>Suillaceae</taxon>
        <taxon>Suillus</taxon>
    </lineage>
</organism>
<evidence type="ECO:0000256" key="1">
    <source>
        <dbReference type="SAM" id="MobiDB-lite"/>
    </source>
</evidence>
<dbReference type="Proteomes" id="UP000714275">
    <property type="component" value="Unassembled WGS sequence"/>
</dbReference>
<comment type="caution">
    <text evidence="2">The sequence shown here is derived from an EMBL/GenBank/DDBJ whole genome shotgun (WGS) entry which is preliminary data.</text>
</comment>